<gene>
    <name evidence="9" type="ordered locus">Mlg_1664</name>
</gene>
<feature type="transmembrane region" description="Helical" evidence="8">
    <location>
        <begin position="280"/>
        <end position="299"/>
    </location>
</feature>
<name>Q0A827_ALKEH</name>
<keyword evidence="5 8" id="KW-1133">Transmembrane helix</keyword>
<dbReference type="PANTHER" id="PTHR34856">
    <property type="entry name" value="PROTEIN NRFD"/>
    <property type="match status" value="1"/>
</dbReference>
<dbReference type="PANTHER" id="PTHR34856:SF2">
    <property type="entry name" value="PROTEIN NRFD"/>
    <property type="match status" value="1"/>
</dbReference>
<evidence type="ECO:0000256" key="7">
    <source>
        <dbReference type="SAM" id="MobiDB-lite"/>
    </source>
</evidence>
<keyword evidence="10" id="KW-1185">Reference proteome</keyword>
<feature type="transmembrane region" description="Helical" evidence="8">
    <location>
        <begin position="59"/>
        <end position="80"/>
    </location>
</feature>
<keyword evidence="3" id="KW-1003">Cell membrane</keyword>
<comment type="subcellular location">
    <subcellularLocation>
        <location evidence="1">Cell membrane</location>
        <topology evidence="1">Multi-pass membrane protein</topology>
    </subcellularLocation>
</comment>
<dbReference type="KEGG" id="aeh:Mlg_1664"/>
<keyword evidence="6 8" id="KW-0472">Membrane</keyword>
<sequence length="425" mass="45431">MSQRIQYRELTDNGTGYLAVQAGLALLVLLGAGVALWMMNVGHYVTGMDNQVVWGTPHVFAVLLILAASGALNVASLASVFGRSEYKPLSRLSGVLAMALLAGGLAVLVLDLGRPDRLIVAMTHYNLQSIFAWNIFLYTGFFVVVAVYLWFQMERRMNRHANAAGTVAFAWRIVLTTGTGSIFGFLVARSAFDTALLAPLFIAASLSYGTAAFILVASGLLRVQNRRLPQELLRGLGRLQVLFILATVYLLAIYLVTHAYMPDRHGVLRFLLLEGGVYPALFWGVQILLGAVLPLFLLLTGPGAGAPMRLVAAAGLVLLGGLAHLYVTIIGAQAYPLALFPGMTVSSTFFDGQVTHYAPTLPEVVLGIGGIALATLLVCLATRVLPIVPDALPGEAEERREAEAATREPDSEAAPQTAITQQDTA</sequence>
<dbReference type="GO" id="GO:0005886">
    <property type="term" value="C:plasma membrane"/>
    <property type="evidence" value="ECO:0007669"/>
    <property type="project" value="UniProtKB-SubCell"/>
</dbReference>
<evidence type="ECO:0000256" key="8">
    <source>
        <dbReference type="SAM" id="Phobius"/>
    </source>
</evidence>
<dbReference type="Pfam" id="PF03916">
    <property type="entry name" value="NrfD"/>
    <property type="match status" value="1"/>
</dbReference>
<dbReference type="HOGENOM" id="CLU_045348_3_2_6"/>
<dbReference type="EMBL" id="CP000453">
    <property type="protein sequence ID" value="ABI57010.1"/>
    <property type="molecule type" value="Genomic_DNA"/>
</dbReference>
<feature type="transmembrane region" description="Helical" evidence="8">
    <location>
        <begin position="92"/>
        <end position="110"/>
    </location>
</feature>
<feature type="transmembrane region" description="Helical" evidence="8">
    <location>
        <begin position="311"/>
        <end position="335"/>
    </location>
</feature>
<dbReference type="AlphaFoldDB" id="Q0A827"/>
<evidence type="ECO:0000256" key="2">
    <source>
        <dbReference type="ARBA" id="ARBA00008929"/>
    </source>
</evidence>
<dbReference type="eggNOG" id="COG5557">
    <property type="taxonomic scope" value="Bacteria"/>
</dbReference>
<feature type="transmembrane region" description="Helical" evidence="8">
    <location>
        <begin position="364"/>
        <end position="385"/>
    </location>
</feature>
<reference evidence="10" key="1">
    <citation type="submission" date="2006-08" db="EMBL/GenBank/DDBJ databases">
        <title>Complete sequence of Alkalilimnicola ehrilichei MLHE-1.</title>
        <authorList>
            <person name="Copeland A."/>
            <person name="Lucas S."/>
            <person name="Lapidus A."/>
            <person name="Barry K."/>
            <person name="Detter J.C."/>
            <person name="Glavina del Rio T."/>
            <person name="Hammon N."/>
            <person name="Israni S."/>
            <person name="Dalin E."/>
            <person name="Tice H."/>
            <person name="Pitluck S."/>
            <person name="Sims D."/>
            <person name="Brettin T."/>
            <person name="Bruce D."/>
            <person name="Han C."/>
            <person name="Tapia R."/>
            <person name="Gilna P."/>
            <person name="Schmutz J."/>
            <person name="Larimer F."/>
            <person name="Land M."/>
            <person name="Hauser L."/>
            <person name="Kyrpides N."/>
            <person name="Mikhailova N."/>
            <person name="Oremland R.S."/>
            <person name="Hoeft S.E."/>
            <person name="Switzer-Blum J."/>
            <person name="Kulp T."/>
            <person name="King G."/>
            <person name="Tabita R."/>
            <person name="Witte B."/>
            <person name="Santini J.M."/>
            <person name="Basu P."/>
            <person name="Hollibaugh J.T."/>
            <person name="Xie G."/>
            <person name="Stolz J.F."/>
            <person name="Richardson P."/>
        </authorList>
    </citation>
    <scope>NUCLEOTIDE SEQUENCE [LARGE SCALE GENOMIC DNA]</scope>
    <source>
        <strain evidence="10">ATCC BAA-1101 / DSM 17681 / MLHE-1</strain>
    </source>
</reference>
<dbReference type="InterPro" id="IPR052049">
    <property type="entry name" value="Electron_transfer_protein"/>
</dbReference>
<evidence type="ECO:0000256" key="5">
    <source>
        <dbReference type="ARBA" id="ARBA00022989"/>
    </source>
</evidence>
<feature type="transmembrane region" description="Helical" evidence="8">
    <location>
        <begin position="16"/>
        <end position="39"/>
    </location>
</feature>
<organism evidence="9 10">
    <name type="scientific">Alkalilimnicola ehrlichii (strain ATCC BAA-1101 / DSM 17681 / MLHE-1)</name>
    <dbReference type="NCBI Taxonomy" id="187272"/>
    <lineage>
        <taxon>Bacteria</taxon>
        <taxon>Pseudomonadati</taxon>
        <taxon>Pseudomonadota</taxon>
        <taxon>Gammaproteobacteria</taxon>
        <taxon>Chromatiales</taxon>
        <taxon>Ectothiorhodospiraceae</taxon>
        <taxon>Alkalilimnicola</taxon>
    </lineage>
</organism>
<evidence type="ECO:0000256" key="1">
    <source>
        <dbReference type="ARBA" id="ARBA00004651"/>
    </source>
</evidence>
<feature type="transmembrane region" description="Helical" evidence="8">
    <location>
        <begin position="200"/>
        <end position="221"/>
    </location>
</feature>
<feature type="transmembrane region" description="Helical" evidence="8">
    <location>
        <begin position="241"/>
        <end position="260"/>
    </location>
</feature>
<dbReference type="InterPro" id="IPR005614">
    <property type="entry name" value="NrfD-like"/>
</dbReference>
<protein>
    <submittedName>
        <fullName evidence="9">Polysulphide reductase, NrfD</fullName>
    </submittedName>
</protein>
<dbReference type="RefSeq" id="WP_011629404.1">
    <property type="nucleotide sequence ID" value="NC_008340.1"/>
</dbReference>
<dbReference type="Proteomes" id="UP000001962">
    <property type="component" value="Chromosome"/>
</dbReference>
<dbReference type="OrthoDB" id="9765987at2"/>
<dbReference type="Gene3D" id="1.20.1630.10">
    <property type="entry name" value="Formate dehydrogenase/DMSO reductase domain"/>
    <property type="match status" value="1"/>
</dbReference>
<evidence type="ECO:0000256" key="4">
    <source>
        <dbReference type="ARBA" id="ARBA00022692"/>
    </source>
</evidence>
<evidence type="ECO:0000313" key="9">
    <source>
        <dbReference type="EMBL" id="ABI57010.1"/>
    </source>
</evidence>
<keyword evidence="4 8" id="KW-0812">Transmembrane</keyword>
<comment type="similarity">
    <text evidence="2">Belongs to the NrfD family.</text>
</comment>
<evidence type="ECO:0000256" key="3">
    <source>
        <dbReference type="ARBA" id="ARBA00022475"/>
    </source>
</evidence>
<accession>Q0A827</accession>
<feature type="region of interest" description="Disordered" evidence="7">
    <location>
        <begin position="396"/>
        <end position="425"/>
    </location>
</feature>
<evidence type="ECO:0000313" key="10">
    <source>
        <dbReference type="Proteomes" id="UP000001962"/>
    </source>
</evidence>
<feature type="transmembrane region" description="Helical" evidence="8">
    <location>
        <begin position="163"/>
        <end position="188"/>
    </location>
</feature>
<proteinExistence type="inferred from homology"/>
<feature type="transmembrane region" description="Helical" evidence="8">
    <location>
        <begin position="130"/>
        <end position="151"/>
    </location>
</feature>
<feature type="compositionally biased region" description="Basic and acidic residues" evidence="7">
    <location>
        <begin position="396"/>
        <end position="410"/>
    </location>
</feature>
<evidence type="ECO:0000256" key="6">
    <source>
        <dbReference type="ARBA" id="ARBA00023136"/>
    </source>
</evidence>